<dbReference type="CDD" id="cd22580">
    <property type="entry name" value="AcrIF11"/>
    <property type="match status" value="1"/>
</dbReference>
<reference evidence="2" key="1">
    <citation type="submission" date="2022-08" db="PDB data bank">
        <title>Solution Structure of the H3 protein.</title>
        <authorList>
            <person name="Kelly M.J."/>
        </authorList>
    </citation>
    <scope>STRUCTURE BY NMR</scope>
</reference>
<accession>A0AAB0B261</accession>
<dbReference type="Pfam" id="PF26151">
    <property type="entry name" value="AcrIF11_ADP_ribosyl"/>
    <property type="match status" value="1"/>
</dbReference>
<keyword evidence="2" id="KW-0002">3D-structure</keyword>
<dbReference type="PDB" id="8DWQ">
    <property type="method" value="NMR"/>
    <property type="chains" value="A=1-167"/>
</dbReference>
<evidence type="ECO:0000313" key="1">
    <source>
        <dbReference type="PDB" id="8DWQ"/>
    </source>
</evidence>
<evidence type="ECO:0007829" key="2">
    <source>
        <dbReference type="PDB" id="8DWQ"/>
    </source>
</evidence>
<dbReference type="InterPro" id="IPR058829">
    <property type="entry name" value="AcrIF11-like"/>
</dbReference>
<sequence length="167" mass="18455">GSHMASMTGGQQMGRMEIFHTSPVEITTINTQGRFGEFLCFAADEYVMTAGDHVTYRIKVDESDIIMAGSIFYHERAADLSGLVERVMQLTGCDEDTAEELISQRIDVFNLDDIDASDAAELSWEIQAITAKAAKTLGFRGVSMQDEQGTCYMIDMLGHDAELVRVK</sequence>
<dbReference type="AlphaFoldDB" id="A0AAB0B261"/>
<name>A0AAB0B261_ECOLX</name>
<organism evidence="1">
    <name type="scientific">Escherichia coli</name>
    <dbReference type="NCBI Taxonomy" id="562"/>
    <lineage>
        <taxon>Bacteria</taxon>
        <taxon>Pseudomonadati</taxon>
        <taxon>Pseudomonadota</taxon>
        <taxon>Gammaproteobacteria</taxon>
        <taxon>Enterobacterales</taxon>
        <taxon>Enterobacteriaceae</taxon>
        <taxon>Escherichia</taxon>
    </lineage>
</organism>
<protein>
    <submittedName>
        <fullName evidence="1">H3 Protein</fullName>
    </submittedName>
</protein>
<proteinExistence type="evidence at protein level"/>
<dbReference type="SMR" id="A0AAB0B261"/>